<feature type="compositionally biased region" description="Low complexity" evidence="1">
    <location>
        <begin position="578"/>
        <end position="596"/>
    </location>
</feature>
<sequence>MSKVTEIGMAEVPLLEGYVGNLTTEQEDALKEMWLNFFKTCASAKGSASGDKPADGEAQDANWDEASGDPKKAGIPKGDAAKEEATKKEEEAAMNELLTKYGSEALRETFWKFVKIDNPDTAMLRFLRARKWDVSRATAMLAGCLKWRLDNAIEEYAENGDLGNGAKIDKYLEQHRSGKTYAVGTASNEMPIALINVAKHSIVGQPGATLQRFVSSTMEIWRLLLIPPNDKVVLIFNMTNFGLKNMDWNCILYIVKCLQSYYPESLGIVYVHNAPWIFWGIWKILGPLLDPVVRAKVAFTSKPEELEKHIPKERLLEEFGGTMKNVYTFPEPVEGENDNLKNESKRKETWGTYIGLADEYEKATTTWAKGDKDEKLVEKRKLLVKQLRVAQYEQEPYYRGKGVPHRDGTLDGQGIVTWEYPQKDGSTLRHIVGRQQCVVTLKREIKEMQEGKSAADVEAKTAKAVNDSDWVTLYGDEQTARRIEGERLDGKVPPPGTKSVAPHQAGSVDAVLGAAPQGAPATGAADPAPAAPAAAAEAAAEPSENFKDAPQADAAATEKAVNGDKPAAAVEQSQASEPTATTPAAPNGAAPNGATADSAPKTNGTSVKAKVEEKSDYAKEDLKNKGETLGRRFSKLMGRK</sequence>
<dbReference type="CDD" id="cd00170">
    <property type="entry name" value="SEC14"/>
    <property type="match status" value="1"/>
</dbReference>
<dbReference type="SUPFAM" id="SSF52087">
    <property type="entry name" value="CRAL/TRIO domain"/>
    <property type="match status" value="1"/>
</dbReference>
<dbReference type="AlphaFoldDB" id="A0A0P1BI80"/>
<reference evidence="3 4" key="1">
    <citation type="submission" date="2014-09" db="EMBL/GenBank/DDBJ databases">
        <authorList>
            <person name="Magalhaes I.L.F."/>
            <person name="Oliveira U."/>
            <person name="Santos F.R."/>
            <person name="Vidigal T.H.D.A."/>
            <person name="Brescovit A.D."/>
            <person name="Santos A.J."/>
        </authorList>
    </citation>
    <scope>NUCLEOTIDE SEQUENCE [LARGE SCALE GENOMIC DNA]</scope>
</reference>
<feature type="region of interest" description="Disordered" evidence="1">
    <location>
        <begin position="481"/>
        <end position="640"/>
    </location>
</feature>
<dbReference type="PANTHER" id="PTHR46590">
    <property type="entry name" value="PHOSPHATIDYLINOSITOL TRANSFER PROTEIN CSR1-RELATED"/>
    <property type="match status" value="1"/>
</dbReference>
<dbReference type="Pfam" id="PF03765">
    <property type="entry name" value="CRAL_TRIO_N"/>
    <property type="match status" value="1"/>
</dbReference>
<dbReference type="OrthoDB" id="43460at2759"/>
<feature type="domain" description="CRAL-TRIO" evidence="2">
    <location>
        <begin position="168"/>
        <end position="327"/>
    </location>
</feature>
<dbReference type="PANTHER" id="PTHR46590:SF1">
    <property type="entry name" value="PHOSPHATIDYLINOSITOL TRANSFER PROTEIN CSR1"/>
    <property type="match status" value="1"/>
</dbReference>
<dbReference type="Pfam" id="PF00650">
    <property type="entry name" value="CRAL_TRIO"/>
    <property type="match status" value="1"/>
</dbReference>
<evidence type="ECO:0000256" key="1">
    <source>
        <dbReference type="SAM" id="MobiDB-lite"/>
    </source>
</evidence>
<dbReference type="PROSITE" id="PS50191">
    <property type="entry name" value="CRAL_TRIO"/>
    <property type="match status" value="1"/>
</dbReference>
<dbReference type="SUPFAM" id="SSF46938">
    <property type="entry name" value="CRAL/TRIO N-terminal domain"/>
    <property type="match status" value="1"/>
</dbReference>
<feature type="compositionally biased region" description="Basic and acidic residues" evidence="1">
    <location>
        <begin position="609"/>
        <end position="630"/>
    </location>
</feature>
<feature type="compositionally biased region" description="Low complexity" evidence="1">
    <location>
        <begin position="513"/>
        <end position="542"/>
    </location>
</feature>
<dbReference type="Proteomes" id="UP000054845">
    <property type="component" value="Unassembled WGS sequence"/>
</dbReference>
<dbReference type="InterPro" id="IPR011074">
    <property type="entry name" value="CRAL/TRIO_N_dom"/>
</dbReference>
<evidence type="ECO:0000313" key="3">
    <source>
        <dbReference type="EMBL" id="CEH15537.1"/>
    </source>
</evidence>
<dbReference type="InterPro" id="IPR001251">
    <property type="entry name" value="CRAL-TRIO_dom"/>
</dbReference>
<dbReference type="Gene3D" id="3.40.525.10">
    <property type="entry name" value="CRAL-TRIO lipid binding domain"/>
    <property type="match status" value="1"/>
</dbReference>
<feature type="compositionally biased region" description="Basic and acidic residues" evidence="1">
    <location>
        <begin position="481"/>
        <end position="490"/>
    </location>
</feature>
<feature type="compositionally biased region" description="Basic and acidic residues" evidence="1">
    <location>
        <begin position="79"/>
        <end position="89"/>
    </location>
</feature>
<proteinExistence type="predicted"/>
<name>A0A0P1BI80_9BASI</name>
<dbReference type="InterPro" id="IPR036865">
    <property type="entry name" value="CRAL-TRIO_dom_sf"/>
</dbReference>
<accession>A0A0P1BI80</accession>
<dbReference type="InterPro" id="IPR052432">
    <property type="entry name" value="PITP/CRAL-TRIO"/>
</dbReference>
<dbReference type="EMBL" id="CCYA01000264">
    <property type="protein sequence ID" value="CEH15537.1"/>
    <property type="molecule type" value="Genomic_DNA"/>
</dbReference>
<dbReference type="InterPro" id="IPR036273">
    <property type="entry name" value="CRAL/TRIO_N_dom_sf"/>
</dbReference>
<protein>
    <submittedName>
        <fullName evidence="3">Phosphatidylinositol transfer protein PDR16 and related proteins</fullName>
    </submittedName>
</protein>
<organism evidence="3 4">
    <name type="scientific">Ceraceosorus bombacis</name>
    <dbReference type="NCBI Taxonomy" id="401625"/>
    <lineage>
        <taxon>Eukaryota</taxon>
        <taxon>Fungi</taxon>
        <taxon>Dikarya</taxon>
        <taxon>Basidiomycota</taxon>
        <taxon>Ustilaginomycotina</taxon>
        <taxon>Exobasidiomycetes</taxon>
        <taxon>Ceraceosorales</taxon>
        <taxon>Ceraceosoraceae</taxon>
        <taxon>Ceraceosorus</taxon>
    </lineage>
</organism>
<keyword evidence="4" id="KW-1185">Reference proteome</keyword>
<dbReference type="SMART" id="SM00516">
    <property type="entry name" value="SEC14"/>
    <property type="match status" value="1"/>
</dbReference>
<dbReference type="SMART" id="SM01100">
    <property type="entry name" value="CRAL_TRIO_N"/>
    <property type="match status" value="1"/>
</dbReference>
<feature type="region of interest" description="Disordered" evidence="1">
    <location>
        <begin position="46"/>
        <end position="89"/>
    </location>
</feature>
<evidence type="ECO:0000259" key="2">
    <source>
        <dbReference type="PROSITE" id="PS50191"/>
    </source>
</evidence>
<evidence type="ECO:0000313" key="4">
    <source>
        <dbReference type="Proteomes" id="UP000054845"/>
    </source>
</evidence>